<accession>S3DQX4</accession>
<evidence type="ECO:0000256" key="4">
    <source>
        <dbReference type="ARBA" id="ARBA00023136"/>
    </source>
</evidence>
<feature type="transmembrane region" description="Helical" evidence="5">
    <location>
        <begin position="121"/>
        <end position="142"/>
    </location>
</feature>
<dbReference type="GO" id="GO:0016020">
    <property type="term" value="C:membrane"/>
    <property type="evidence" value="ECO:0007669"/>
    <property type="project" value="UniProtKB-SubCell"/>
</dbReference>
<keyword evidence="3 5" id="KW-1133">Transmembrane helix</keyword>
<evidence type="ECO:0000256" key="2">
    <source>
        <dbReference type="ARBA" id="ARBA00022692"/>
    </source>
</evidence>
<evidence type="ECO:0000256" key="1">
    <source>
        <dbReference type="ARBA" id="ARBA00004141"/>
    </source>
</evidence>
<dbReference type="HOGENOM" id="CLU_109915_3_0_1"/>
<keyword evidence="4 5" id="KW-0472">Membrane</keyword>
<evidence type="ECO:0000313" key="7">
    <source>
        <dbReference type="EMBL" id="EPE28858.1"/>
    </source>
</evidence>
<feature type="transmembrane region" description="Helical" evidence="5">
    <location>
        <begin position="16"/>
        <end position="36"/>
    </location>
</feature>
<dbReference type="KEGG" id="glz:GLAREA_00016"/>
<dbReference type="EMBL" id="KE145367">
    <property type="protein sequence ID" value="EPE28858.1"/>
    <property type="molecule type" value="Genomic_DNA"/>
</dbReference>
<dbReference type="OMA" id="ITTIFWF"/>
<dbReference type="GeneID" id="19459076"/>
<reference evidence="7 8" key="1">
    <citation type="journal article" date="2013" name="BMC Genomics">
        <title>Genomics-driven discovery of the pneumocandin biosynthetic gene cluster in the fungus Glarea lozoyensis.</title>
        <authorList>
            <person name="Chen L."/>
            <person name="Yue Q."/>
            <person name="Zhang X."/>
            <person name="Xiang M."/>
            <person name="Wang C."/>
            <person name="Li S."/>
            <person name="Che Y."/>
            <person name="Ortiz-Lopez F.J."/>
            <person name="Bills G.F."/>
            <person name="Liu X."/>
            <person name="An Z."/>
        </authorList>
    </citation>
    <scope>NUCLEOTIDE SEQUENCE [LARGE SCALE GENOMIC DNA]</scope>
    <source>
        <strain evidence="8">ATCC 20868 / MF5171</strain>
    </source>
</reference>
<gene>
    <name evidence="7" type="ORF">GLAREA_00016</name>
</gene>
<dbReference type="RefSeq" id="XP_008082967.1">
    <property type="nucleotide sequence ID" value="XM_008084776.1"/>
</dbReference>
<dbReference type="eggNOG" id="ENOG502S522">
    <property type="taxonomic scope" value="Eukaryota"/>
</dbReference>
<name>S3DQX4_GLAL2</name>
<dbReference type="Proteomes" id="UP000016922">
    <property type="component" value="Unassembled WGS sequence"/>
</dbReference>
<evidence type="ECO:0000256" key="5">
    <source>
        <dbReference type="SAM" id="Phobius"/>
    </source>
</evidence>
<feature type="domain" description="MARVEL" evidence="6">
    <location>
        <begin position="8"/>
        <end position="136"/>
    </location>
</feature>
<feature type="transmembrane region" description="Helical" evidence="5">
    <location>
        <begin position="78"/>
        <end position="101"/>
    </location>
</feature>
<dbReference type="PANTHER" id="PTHR37451">
    <property type="entry name" value="MARVEL DOMAIN"/>
    <property type="match status" value="1"/>
</dbReference>
<dbReference type="PANTHER" id="PTHR37451:SF1">
    <property type="entry name" value="MARVEL DOMAIN-CONTAINING PROTEIN"/>
    <property type="match status" value="1"/>
</dbReference>
<evidence type="ECO:0000256" key="3">
    <source>
        <dbReference type="ARBA" id="ARBA00022989"/>
    </source>
</evidence>
<keyword evidence="8" id="KW-1185">Reference proteome</keyword>
<protein>
    <recommendedName>
        <fullName evidence="6">MARVEL domain-containing protein</fullName>
    </recommendedName>
</protein>
<proteinExistence type="predicted"/>
<dbReference type="AlphaFoldDB" id="S3DQX4"/>
<keyword evidence="2 5" id="KW-0812">Transmembrane</keyword>
<evidence type="ECO:0000313" key="8">
    <source>
        <dbReference type="Proteomes" id="UP000016922"/>
    </source>
</evidence>
<dbReference type="InterPro" id="IPR008253">
    <property type="entry name" value="Marvel"/>
</dbReference>
<dbReference type="Pfam" id="PF01284">
    <property type="entry name" value="MARVEL"/>
    <property type="match status" value="1"/>
</dbReference>
<dbReference type="OrthoDB" id="2117453at2759"/>
<sequence length="161" mass="17898">MINTQVFTLPLRVTQLIFAIISLGLTAYVVHLWAPLNYYPWDRPSQPSFLLFCAIWTLLALTYLILTPLRFPRFAHKYAILAVDAVTMIFWFAGFVAFAVVLGDWCWAGTGSCGVSRAATVFGAFEWLLFAVSTVLDAVYCFSHRGSASKQDPNAPVHASV</sequence>
<organism evidence="7 8">
    <name type="scientific">Glarea lozoyensis (strain ATCC 20868 / MF5171)</name>
    <dbReference type="NCBI Taxonomy" id="1116229"/>
    <lineage>
        <taxon>Eukaryota</taxon>
        <taxon>Fungi</taxon>
        <taxon>Dikarya</taxon>
        <taxon>Ascomycota</taxon>
        <taxon>Pezizomycotina</taxon>
        <taxon>Leotiomycetes</taxon>
        <taxon>Helotiales</taxon>
        <taxon>Helotiaceae</taxon>
        <taxon>Glarea</taxon>
    </lineage>
</organism>
<feature type="transmembrane region" description="Helical" evidence="5">
    <location>
        <begin position="48"/>
        <end position="66"/>
    </location>
</feature>
<evidence type="ECO:0000259" key="6">
    <source>
        <dbReference type="Pfam" id="PF01284"/>
    </source>
</evidence>
<comment type="subcellular location">
    <subcellularLocation>
        <location evidence="1">Membrane</location>
        <topology evidence="1">Multi-pass membrane protein</topology>
    </subcellularLocation>
</comment>